<accession>A0ACB5RDX6</accession>
<sequence length="301" mass="34645">MFNLKLKLILKHIEKMDNEYYISAKKPEGCELIEDLVYNKIGKKEFKLDLAMPEKRKRLTSIPVIINIHGGGWVYGCKDSYYKYYGMNLSLKGYAVLTFDYRLAPKYNYPAPLEDVYSVLKWVEDNSKKYNFDTENVFLVGDSAGANIAALIGCILTNPELEGFFNLHTNIKPKGLGLNCGVYDFDNVIELGQAMNFPQVNNIVRWVFGTKKYRELPIYPKTSILKNITKQFLPCYIMGSETDGLFPETKKMIEVLNVKGVNHKEHAVPKNENLNHVFHLRDNCSMSDVVMTEMTEFFKQI</sequence>
<keyword evidence="2" id="KW-1185">Reference proteome</keyword>
<protein>
    <submittedName>
        <fullName evidence="1">Lipase</fullName>
    </submittedName>
</protein>
<evidence type="ECO:0000313" key="2">
    <source>
        <dbReference type="Proteomes" id="UP001058074"/>
    </source>
</evidence>
<evidence type="ECO:0000313" key="1">
    <source>
        <dbReference type="EMBL" id="GKX67478.1"/>
    </source>
</evidence>
<dbReference type="EMBL" id="BROD01000001">
    <property type="protein sequence ID" value="GKX67478.1"/>
    <property type="molecule type" value="Genomic_DNA"/>
</dbReference>
<organism evidence="1 2">
    <name type="scientific">Inconstantimicrobium mannanitabidum</name>
    <dbReference type="NCBI Taxonomy" id="1604901"/>
    <lineage>
        <taxon>Bacteria</taxon>
        <taxon>Bacillati</taxon>
        <taxon>Bacillota</taxon>
        <taxon>Clostridia</taxon>
        <taxon>Eubacteriales</taxon>
        <taxon>Clostridiaceae</taxon>
        <taxon>Inconstantimicrobium</taxon>
    </lineage>
</organism>
<gene>
    <name evidence="1" type="primary">lipA</name>
    <name evidence="1" type="ORF">rsdtw13_27360</name>
</gene>
<name>A0ACB5RDX6_9CLOT</name>
<dbReference type="Proteomes" id="UP001058074">
    <property type="component" value="Unassembled WGS sequence"/>
</dbReference>
<reference evidence="1" key="1">
    <citation type="journal article" date="2025" name="Int. J. Syst. Evol. Microbiol.">
        <title>Inconstantimicrobium mannanitabidum sp. nov., a novel member of the family Clostridiaceae isolated from anoxic soil under the treatment of reductive soil disinfestation.</title>
        <authorList>
            <person name="Ueki A."/>
            <person name="Tonouchi A."/>
            <person name="Honma S."/>
            <person name="Kaku N."/>
            <person name="Ueki K."/>
        </authorList>
    </citation>
    <scope>NUCLEOTIDE SEQUENCE</scope>
    <source>
        <strain evidence="1">TW13</strain>
    </source>
</reference>
<proteinExistence type="predicted"/>
<comment type="caution">
    <text evidence="1">The sequence shown here is derived from an EMBL/GenBank/DDBJ whole genome shotgun (WGS) entry which is preliminary data.</text>
</comment>